<organism evidence="1 2">
    <name type="scientific">Turicimonas muris</name>
    <dbReference type="NCBI Taxonomy" id="1796652"/>
    <lineage>
        <taxon>Bacteria</taxon>
        <taxon>Pseudomonadati</taxon>
        <taxon>Pseudomonadota</taxon>
        <taxon>Betaproteobacteria</taxon>
        <taxon>Burkholderiales</taxon>
        <taxon>Sutterellaceae</taxon>
        <taxon>Turicimonas</taxon>
    </lineage>
</organism>
<protein>
    <submittedName>
        <fullName evidence="1">Uncharacterized protein</fullName>
    </submittedName>
</protein>
<proteinExistence type="predicted"/>
<reference evidence="2" key="1">
    <citation type="submission" date="2017-05" db="EMBL/GenBank/DDBJ databases">
        <title>Improved OligoMM genomes.</title>
        <authorList>
            <person name="Garzetti D."/>
        </authorList>
    </citation>
    <scope>NUCLEOTIDE SEQUENCE [LARGE SCALE GENOMIC DNA]</scope>
    <source>
        <strain evidence="2">YL45</strain>
    </source>
</reference>
<name>A0A227KNH8_9BURK</name>
<accession>A0A227KNH8</accession>
<keyword evidence="2" id="KW-1185">Reference proteome</keyword>
<gene>
    <name evidence="1" type="ORF">ADH67_05795</name>
</gene>
<comment type="caution">
    <text evidence="1">The sequence shown here is derived from an EMBL/GenBank/DDBJ whole genome shotgun (WGS) entry which is preliminary data.</text>
</comment>
<evidence type="ECO:0000313" key="2">
    <source>
        <dbReference type="Proteomes" id="UP000214610"/>
    </source>
</evidence>
<dbReference type="AlphaFoldDB" id="A0A227KNH8"/>
<dbReference type="Proteomes" id="UP000214610">
    <property type="component" value="Unassembled WGS sequence"/>
</dbReference>
<dbReference type="EMBL" id="NHMP01000003">
    <property type="protein sequence ID" value="OXE49645.1"/>
    <property type="molecule type" value="Genomic_DNA"/>
</dbReference>
<evidence type="ECO:0000313" key="1">
    <source>
        <dbReference type="EMBL" id="OXE49645.1"/>
    </source>
</evidence>
<sequence>MFLVRSHVLRNSARFLPANDDLICFSLPRCSYLNKQNYLSVKTESRKCRIKERKLWKSKNEPTSRH</sequence>